<feature type="signal peptide" evidence="1">
    <location>
        <begin position="1"/>
        <end position="22"/>
    </location>
</feature>
<dbReference type="InterPro" id="IPR052155">
    <property type="entry name" value="Biofilm_reg_signaling"/>
</dbReference>
<dbReference type="RefSeq" id="WP_070175793.1">
    <property type="nucleotide sequence ID" value="NZ_BMJR01000001.1"/>
</dbReference>
<name>A0A1E8FG04_9ALTE</name>
<dbReference type="NCBIfam" id="TIGR00229">
    <property type="entry name" value="sensory_box"/>
    <property type="match status" value="1"/>
</dbReference>
<dbReference type="InterPro" id="IPR001633">
    <property type="entry name" value="EAL_dom"/>
</dbReference>
<evidence type="ECO:0000259" key="2">
    <source>
        <dbReference type="PROSITE" id="PS50113"/>
    </source>
</evidence>
<dbReference type="SMART" id="SM00267">
    <property type="entry name" value="GGDEF"/>
    <property type="match status" value="1"/>
</dbReference>
<evidence type="ECO:0000256" key="1">
    <source>
        <dbReference type="SAM" id="SignalP"/>
    </source>
</evidence>
<evidence type="ECO:0000313" key="6">
    <source>
        <dbReference type="Proteomes" id="UP000176037"/>
    </source>
</evidence>
<evidence type="ECO:0008006" key="7">
    <source>
        <dbReference type="Google" id="ProtNLM"/>
    </source>
</evidence>
<dbReference type="PANTHER" id="PTHR44757">
    <property type="entry name" value="DIGUANYLATE CYCLASE DGCP"/>
    <property type="match status" value="1"/>
</dbReference>
<comment type="caution">
    <text evidence="5">The sequence shown here is derived from an EMBL/GenBank/DDBJ whole genome shotgun (WGS) entry which is preliminary data.</text>
</comment>
<dbReference type="InterPro" id="IPR029787">
    <property type="entry name" value="Nucleotide_cyclase"/>
</dbReference>
<dbReference type="Proteomes" id="UP000176037">
    <property type="component" value="Unassembled WGS sequence"/>
</dbReference>
<dbReference type="Gene3D" id="2.130.10.10">
    <property type="entry name" value="YVTN repeat-like/Quinoprotein amine dehydrogenase"/>
    <property type="match status" value="3"/>
</dbReference>
<dbReference type="InterPro" id="IPR015943">
    <property type="entry name" value="WD40/YVTN_repeat-like_dom_sf"/>
</dbReference>
<dbReference type="NCBIfam" id="TIGR00254">
    <property type="entry name" value="GGDEF"/>
    <property type="match status" value="1"/>
</dbReference>
<evidence type="ECO:0000313" key="5">
    <source>
        <dbReference type="EMBL" id="OFI34875.1"/>
    </source>
</evidence>
<feature type="domain" description="PAC" evidence="2">
    <location>
        <begin position="923"/>
        <end position="976"/>
    </location>
</feature>
<dbReference type="InterPro" id="IPR000700">
    <property type="entry name" value="PAS-assoc_C"/>
</dbReference>
<dbReference type="PROSITE" id="PS50887">
    <property type="entry name" value="GGDEF"/>
    <property type="match status" value="1"/>
</dbReference>
<accession>A0A1E8FG04</accession>
<dbReference type="SUPFAM" id="SSF63829">
    <property type="entry name" value="Calcium-dependent phosphotriesterase"/>
    <property type="match status" value="2"/>
</dbReference>
<evidence type="ECO:0000259" key="3">
    <source>
        <dbReference type="PROSITE" id="PS50883"/>
    </source>
</evidence>
<dbReference type="InterPro" id="IPR035919">
    <property type="entry name" value="EAL_sf"/>
</dbReference>
<dbReference type="InterPro" id="IPR011110">
    <property type="entry name" value="Reg_prop"/>
</dbReference>
<dbReference type="Pfam" id="PF00563">
    <property type="entry name" value="EAL"/>
    <property type="match status" value="1"/>
</dbReference>
<proteinExistence type="predicted"/>
<feature type="chain" id="PRO_5009214150" description="Diguanylate cyclase" evidence="1">
    <location>
        <begin position="23"/>
        <end position="1413"/>
    </location>
</feature>
<dbReference type="InterPro" id="IPR000014">
    <property type="entry name" value="PAS"/>
</dbReference>
<dbReference type="Gene3D" id="3.20.20.450">
    <property type="entry name" value="EAL domain"/>
    <property type="match status" value="1"/>
</dbReference>
<keyword evidence="1" id="KW-0732">Signal</keyword>
<dbReference type="PANTHER" id="PTHR44757:SF2">
    <property type="entry name" value="BIOFILM ARCHITECTURE MAINTENANCE PROTEIN MBAA"/>
    <property type="match status" value="1"/>
</dbReference>
<keyword evidence="6" id="KW-1185">Reference proteome</keyword>
<dbReference type="Gene3D" id="3.30.450.20">
    <property type="entry name" value="PAS domain"/>
    <property type="match status" value="1"/>
</dbReference>
<dbReference type="PROSITE" id="PS50883">
    <property type="entry name" value="EAL"/>
    <property type="match status" value="1"/>
</dbReference>
<dbReference type="InterPro" id="IPR043128">
    <property type="entry name" value="Rev_trsase/Diguanyl_cyclase"/>
</dbReference>
<dbReference type="Gene3D" id="3.30.70.270">
    <property type="match status" value="1"/>
</dbReference>
<dbReference type="Pfam" id="PF00990">
    <property type="entry name" value="GGDEF"/>
    <property type="match status" value="1"/>
</dbReference>
<gene>
    <name evidence="5" type="ORF">BFC17_14990</name>
</gene>
<dbReference type="InterPro" id="IPR013783">
    <property type="entry name" value="Ig-like_fold"/>
</dbReference>
<dbReference type="SUPFAM" id="SSF141868">
    <property type="entry name" value="EAL domain-like"/>
    <property type="match status" value="1"/>
</dbReference>
<reference evidence="5 6" key="1">
    <citation type="submission" date="2016-09" db="EMBL/GenBank/DDBJ databases">
        <title>Alteromonas lipolytica, a new species isolated from sea water.</title>
        <authorList>
            <person name="Wu Y.-H."/>
            <person name="Cheng H."/>
            <person name="Xu X.-W."/>
        </authorList>
    </citation>
    <scope>NUCLEOTIDE SEQUENCE [LARGE SCALE GENOMIC DNA]</scope>
    <source>
        <strain evidence="5 6">JW12</strain>
    </source>
</reference>
<dbReference type="Gene3D" id="2.60.40.10">
    <property type="entry name" value="Immunoglobulins"/>
    <property type="match status" value="1"/>
</dbReference>
<dbReference type="SUPFAM" id="SSF55785">
    <property type="entry name" value="PYP-like sensor domain (PAS domain)"/>
    <property type="match status" value="1"/>
</dbReference>
<dbReference type="OrthoDB" id="9804951at2"/>
<dbReference type="EMBL" id="MJIC01000010">
    <property type="protein sequence ID" value="OFI34875.1"/>
    <property type="molecule type" value="Genomic_DNA"/>
</dbReference>
<protein>
    <recommendedName>
        <fullName evidence="7">Diguanylate cyclase</fullName>
    </recommendedName>
</protein>
<feature type="domain" description="GGDEF" evidence="4">
    <location>
        <begin position="1008"/>
        <end position="1141"/>
    </location>
</feature>
<dbReference type="SMART" id="SM00052">
    <property type="entry name" value="EAL"/>
    <property type="match status" value="1"/>
</dbReference>
<dbReference type="CDD" id="cd01949">
    <property type="entry name" value="GGDEF"/>
    <property type="match status" value="1"/>
</dbReference>
<dbReference type="InterPro" id="IPR000160">
    <property type="entry name" value="GGDEF_dom"/>
</dbReference>
<dbReference type="SUPFAM" id="SSF55073">
    <property type="entry name" value="Nucleotide cyclase"/>
    <property type="match status" value="1"/>
</dbReference>
<sequence length="1413" mass="160338">MVRKLLLSCVLLSLWVIGLTLGAQDAVSAELSTEPLIANPVGTELSTQQGLRQDSIRDLLVDTDNFLWVATDEGLDRYDGNRVLPIVGDNDILASTAIDKLFLDSQQRLWISAAYRGLFIFNLTDNVVSKALELAHYDDPQMIQTAEQFIELPDGNMLILFRQSLVLYDVASEEHRILYRLPYEEGQRMPYLRDMLLVDNLLLLATSEGLKITRYAPQNLNFHALEHRQNVAPDLDNANTKRLRLTDDGTLWVGTVAGLYSMSWNAVKQAYRSASAVIPDARLILDKRNIWDIESPDKDLLWIGSDIGLLRVARVAGQWQADFILEPSVGDVAMSRQDVRAIALTHNNDLWIGSYLNGAIHWSPNSFNFSILQNHGTQKPLSNNVIWAIHEDDQQQLWIGSDNGLTRYNPKTEQSTFYIVKDGLPDSYSIHTIERIFPALQANKLLLSTYNGMLRFDMTSGEYESFNMGLDEDESMYVSGVGVGPDQQLYFVANHFYRYNQATNVLERLNQLEEQVPFNTASNFIGTNPLNNEEILLANYDGLWAYNPGTTEAHQLHRLPERLVNAELRPDKVNLNGHILWISYPGYGLVGLDAATYEQRYHFGRDVLGRAVVLFDLLKDDEGYFWFSSLNGLHRFSPSELKFTRYEYGRDLSIAEFNQGANQKLQDGRMVFGSPKGLVFFDPIKLNHNQQSKMLVDDTPQMVISDIGLSSRELNLPKHNLANMHLDLNHDDYGLTIEFSALEYHRARDTQFKYILSKGSQVLSEDITTDSRVVLPSLAAGEYRFEVSPVYRAREKAILPAGLIISVAYPPFLSPLAYTIYAFIGLSVILAYLISRHLQLVRLKQAQQQVKLFGNAFRHTSDWVVIFDEDHMPVAANPAFEKAFGIAPTERLDRQLHRLYQRVPKLEAQLSGQLNSLIEGDYWKGEDRIQMPDGRHYDVLIDINRMSEDKESGGTHFLLVISNITEQKNAERKLVKIANFDNLTGLVNRSLLLDRLEHAIANATSHSHTVAVLFVDLDRFKGINDSLGHDYGDKLLRVVANRMLNLASKSDTVARLGGDEFVIVMEEVENEVAVSSFVAQLIESIETPISLGKEVLRVSCSVGISFFPDDATEPAELLKQADVAMYSAKKSTLNAFIYYTREMNERAIERLALENLVKSAYEEQAFENYYQPIVNITTGKTEGVELLLRCHYRDEWISPAAFIPVLEELRHIIELTRKATDVAIDDLQQWYSDGFTGYISINLSALHFKTHFDLEYIQARLDEVGLPYSAIRFEITEGVLIDKSDEVLNELIRIREAGFKLALDDFGTGYSSLSYLRRFPLDILKIDKSFIDDVKESLEENALVQTTINLAHSLRMDCIAEGIEHSEQLQYLLNHGCCLMQGYYFSKPVDARTVRPLLTKHWQTPLVSFNPII</sequence>
<dbReference type="InterPro" id="IPR035965">
    <property type="entry name" value="PAS-like_dom_sf"/>
</dbReference>
<feature type="domain" description="EAL" evidence="3">
    <location>
        <begin position="1150"/>
        <end position="1402"/>
    </location>
</feature>
<organism evidence="5 6">
    <name type="scientific">Alteromonas lipolytica</name>
    <dbReference type="NCBI Taxonomy" id="1856405"/>
    <lineage>
        <taxon>Bacteria</taxon>
        <taxon>Pseudomonadati</taxon>
        <taxon>Pseudomonadota</taxon>
        <taxon>Gammaproteobacteria</taxon>
        <taxon>Alteromonadales</taxon>
        <taxon>Alteromonadaceae</taxon>
        <taxon>Alteromonas/Salinimonas group</taxon>
        <taxon>Alteromonas</taxon>
    </lineage>
</organism>
<dbReference type="PROSITE" id="PS50113">
    <property type="entry name" value="PAC"/>
    <property type="match status" value="1"/>
</dbReference>
<dbReference type="Pfam" id="PF07494">
    <property type="entry name" value="Reg_prop"/>
    <property type="match status" value="1"/>
</dbReference>
<dbReference type="STRING" id="1856405.BFC17_14990"/>
<evidence type="ECO:0000259" key="4">
    <source>
        <dbReference type="PROSITE" id="PS50887"/>
    </source>
</evidence>
<dbReference type="CDD" id="cd01948">
    <property type="entry name" value="EAL"/>
    <property type="match status" value="1"/>
</dbReference>